<sequence length="54" mass="6492">CHKYFFSSPRTLFYSWQNLTNLAIFSNKFCLNLTTPGQGYICYSIFNYILLQYF</sequence>
<dbReference type="AlphaFoldDB" id="A0A0K2U7D6"/>
<evidence type="ECO:0000313" key="1">
    <source>
        <dbReference type="EMBL" id="CDW33611.1"/>
    </source>
</evidence>
<proteinExistence type="predicted"/>
<organism evidence="1">
    <name type="scientific">Lepeophtheirus salmonis</name>
    <name type="common">Salmon louse</name>
    <name type="synonym">Caligus salmonis</name>
    <dbReference type="NCBI Taxonomy" id="72036"/>
    <lineage>
        <taxon>Eukaryota</taxon>
        <taxon>Metazoa</taxon>
        <taxon>Ecdysozoa</taxon>
        <taxon>Arthropoda</taxon>
        <taxon>Crustacea</taxon>
        <taxon>Multicrustacea</taxon>
        <taxon>Hexanauplia</taxon>
        <taxon>Copepoda</taxon>
        <taxon>Siphonostomatoida</taxon>
        <taxon>Caligidae</taxon>
        <taxon>Lepeophtheirus</taxon>
    </lineage>
</organism>
<reference evidence="1" key="1">
    <citation type="submission" date="2014-05" db="EMBL/GenBank/DDBJ databases">
        <authorList>
            <person name="Chronopoulou M."/>
        </authorList>
    </citation>
    <scope>NUCLEOTIDE SEQUENCE</scope>
    <source>
        <tissue evidence="1">Whole organism</tissue>
    </source>
</reference>
<name>A0A0K2U7D6_LEPSM</name>
<accession>A0A0K2U7D6</accession>
<dbReference type="EMBL" id="HACA01016250">
    <property type="protein sequence ID" value="CDW33611.1"/>
    <property type="molecule type" value="Transcribed_RNA"/>
</dbReference>
<feature type="non-terminal residue" evidence="1">
    <location>
        <position position="1"/>
    </location>
</feature>
<protein>
    <submittedName>
        <fullName evidence="1">Uncharacterized protein</fullName>
    </submittedName>
</protein>